<dbReference type="InterPro" id="IPR048254">
    <property type="entry name" value="CDP_ALCOHOL_P_TRANSF_CS"/>
</dbReference>
<dbReference type="EMBL" id="QCYG01000006">
    <property type="protein sequence ID" value="PVA06479.1"/>
    <property type="molecule type" value="Genomic_DNA"/>
</dbReference>
<keyword evidence="3" id="KW-0472">Membrane</keyword>
<reference evidence="4 5" key="1">
    <citation type="submission" date="2018-04" db="EMBL/GenBank/DDBJ databases">
        <title>Pelagivirga bohaiensis gen. nov., sp. nov., a bacterium isolated from the Bohai Sea.</title>
        <authorList>
            <person name="Ji X."/>
        </authorList>
    </citation>
    <scope>NUCLEOTIDE SEQUENCE [LARGE SCALE GENOMIC DNA]</scope>
    <source>
        <strain evidence="4 5">BH-SD16</strain>
    </source>
</reference>
<organism evidence="4 5">
    <name type="scientific">Thalassorhabdomicrobium marinisediminis</name>
    <dbReference type="NCBI Taxonomy" id="2170577"/>
    <lineage>
        <taxon>Bacteria</taxon>
        <taxon>Pseudomonadati</taxon>
        <taxon>Pseudomonadota</taxon>
        <taxon>Alphaproteobacteria</taxon>
        <taxon>Rhodobacterales</taxon>
        <taxon>Paracoccaceae</taxon>
        <taxon>Thalassorhabdomicrobium</taxon>
    </lineage>
</organism>
<dbReference type="Proteomes" id="UP000244817">
    <property type="component" value="Unassembled WGS sequence"/>
</dbReference>
<dbReference type="InterPro" id="IPR000462">
    <property type="entry name" value="CDP-OH_P_trans"/>
</dbReference>
<evidence type="ECO:0000256" key="1">
    <source>
        <dbReference type="ARBA" id="ARBA00022679"/>
    </source>
</evidence>
<dbReference type="RefSeq" id="WP_108641257.1">
    <property type="nucleotide sequence ID" value="NZ_QCYG01000006.1"/>
</dbReference>
<sequence>MKFTEQQVSRCFHGNEPWFNIFVLKYVTIPTTRFVANHTNLTPNHLTILSLFAGLMSAWSYAVGYIVLGALLYLISYTLDAIDGKLARLKGLRSEYGAWLDIAVDRIVFSSVAVALCYSQLSSDIAIFAASLLVFLFLFGFESRYNIQVHEIQNFAKSGDIESIRRWHPVRATDPGPEEGNRYQQWRARYGVVSSPVTLVEILIILFVISPVLGFFAYTAAFAVVMLLARIAMQQRYWLSTR</sequence>
<feature type="transmembrane region" description="Helical" evidence="3">
    <location>
        <begin position="125"/>
        <end position="141"/>
    </location>
</feature>
<evidence type="ECO:0000256" key="3">
    <source>
        <dbReference type="SAM" id="Phobius"/>
    </source>
</evidence>
<dbReference type="GO" id="GO:0008654">
    <property type="term" value="P:phospholipid biosynthetic process"/>
    <property type="evidence" value="ECO:0007669"/>
    <property type="project" value="InterPro"/>
</dbReference>
<accession>A0A2T7FWD9</accession>
<keyword evidence="1 2" id="KW-0808">Transferase</keyword>
<keyword evidence="5" id="KW-1185">Reference proteome</keyword>
<proteinExistence type="inferred from homology"/>
<dbReference type="AlphaFoldDB" id="A0A2T7FWD9"/>
<dbReference type="GO" id="GO:0016780">
    <property type="term" value="F:phosphotransferase activity, for other substituted phosphate groups"/>
    <property type="evidence" value="ECO:0007669"/>
    <property type="project" value="InterPro"/>
</dbReference>
<comment type="caution">
    <text evidence="4">The sequence shown here is derived from an EMBL/GenBank/DDBJ whole genome shotgun (WGS) entry which is preliminary data.</text>
</comment>
<dbReference type="Pfam" id="PF01066">
    <property type="entry name" value="CDP-OH_P_transf"/>
    <property type="match status" value="1"/>
</dbReference>
<evidence type="ECO:0008006" key="6">
    <source>
        <dbReference type="Google" id="ProtNLM"/>
    </source>
</evidence>
<dbReference type="InterPro" id="IPR043130">
    <property type="entry name" value="CDP-OH_PTrfase_TM_dom"/>
</dbReference>
<name>A0A2T7FWD9_9RHOB</name>
<feature type="transmembrane region" description="Helical" evidence="3">
    <location>
        <begin position="215"/>
        <end position="233"/>
    </location>
</feature>
<dbReference type="Gene3D" id="1.20.120.1760">
    <property type="match status" value="1"/>
</dbReference>
<dbReference type="GO" id="GO:0016020">
    <property type="term" value="C:membrane"/>
    <property type="evidence" value="ECO:0007669"/>
    <property type="project" value="InterPro"/>
</dbReference>
<evidence type="ECO:0000256" key="2">
    <source>
        <dbReference type="RuleBase" id="RU003750"/>
    </source>
</evidence>
<evidence type="ECO:0000313" key="4">
    <source>
        <dbReference type="EMBL" id="PVA06479.1"/>
    </source>
</evidence>
<gene>
    <name evidence="4" type="ORF">DC363_11315</name>
</gene>
<keyword evidence="3" id="KW-1133">Transmembrane helix</keyword>
<comment type="similarity">
    <text evidence="2">Belongs to the CDP-alcohol phosphatidyltransferase class-I family.</text>
</comment>
<feature type="transmembrane region" description="Helical" evidence="3">
    <location>
        <begin position="48"/>
        <end position="75"/>
    </location>
</feature>
<dbReference type="OrthoDB" id="9777147at2"/>
<keyword evidence="3" id="KW-0812">Transmembrane</keyword>
<evidence type="ECO:0000313" key="5">
    <source>
        <dbReference type="Proteomes" id="UP000244817"/>
    </source>
</evidence>
<feature type="transmembrane region" description="Helical" evidence="3">
    <location>
        <begin position="190"/>
        <end position="209"/>
    </location>
</feature>
<protein>
    <recommendedName>
        <fullName evidence="6">CDP-alcohol phosphatidyltransferase family protein</fullName>
    </recommendedName>
</protein>
<dbReference type="PROSITE" id="PS00379">
    <property type="entry name" value="CDP_ALCOHOL_P_TRANSF"/>
    <property type="match status" value="1"/>
</dbReference>